<dbReference type="OrthoDB" id="10036898at2759"/>
<name>A0A3S5CLN0_9PLAT</name>
<dbReference type="Proteomes" id="UP000784294">
    <property type="component" value="Unassembled WGS sequence"/>
</dbReference>
<sequence>MVLAGNKEASEMDVGLLLVAGQQTLGHVGLQIWHTRNSLFDALARANIRFPRLESLVMVYMFAPVHLACLNVFLSPQNTTRAESERETQDCCGQNYEGSLAHFPSATYRRLILANRILTADPLCL</sequence>
<comment type="caution">
    <text evidence="1">The sequence shown here is derived from an EMBL/GenBank/DDBJ whole genome shotgun (WGS) entry which is preliminary data.</text>
</comment>
<reference evidence="1" key="1">
    <citation type="submission" date="2018-11" db="EMBL/GenBank/DDBJ databases">
        <authorList>
            <consortium name="Pathogen Informatics"/>
        </authorList>
    </citation>
    <scope>NUCLEOTIDE SEQUENCE</scope>
</reference>
<gene>
    <name evidence="1" type="ORF">PXEA_LOCUS24699</name>
</gene>
<proteinExistence type="predicted"/>
<dbReference type="AlphaFoldDB" id="A0A3S5CLN0"/>
<evidence type="ECO:0000313" key="1">
    <source>
        <dbReference type="EMBL" id="VEL31259.1"/>
    </source>
</evidence>
<keyword evidence="2" id="KW-1185">Reference proteome</keyword>
<evidence type="ECO:0000313" key="2">
    <source>
        <dbReference type="Proteomes" id="UP000784294"/>
    </source>
</evidence>
<protein>
    <submittedName>
        <fullName evidence="1">Uncharacterized protein</fullName>
    </submittedName>
</protein>
<dbReference type="EMBL" id="CAAALY010120350">
    <property type="protein sequence ID" value="VEL31259.1"/>
    <property type="molecule type" value="Genomic_DNA"/>
</dbReference>
<accession>A0A3S5CLN0</accession>
<organism evidence="1 2">
    <name type="scientific">Protopolystoma xenopodis</name>
    <dbReference type="NCBI Taxonomy" id="117903"/>
    <lineage>
        <taxon>Eukaryota</taxon>
        <taxon>Metazoa</taxon>
        <taxon>Spiralia</taxon>
        <taxon>Lophotrochozoa</taxon>
        <taxon>Platyhelminthes</taxon>
        <taxon>Monogenea</taxon>
        <taxon>Polyopisthocotylea</taxon>
        <taxon>Polystomatidea</taxon>
        <taxon>Polystomatidae</taxon>
        <taxon>Protopolystoma</taxon>
    </lineage>
</organism>